<organism evidence="3 4">
    <name type="scientific">Owenia fusiformis</name>
    <name type="common">Polychaete worm</name>
    <dbReference type="NCBI Taxonomy" id="6347"/>
    <lineage>
        <taxon>Eukaryota</taxon>
        <taxon>Metazoa</taxon>
        <taxon>Spiralia</taxon>
        <taxon>Lophotrochozoa</taxon>
        <taxon>Annelida</taxon>
        <taxon>Polychaeta</taxon>
        <taxon>Sedentaria</taxon>
        <taxon>Canalipalpata</taxon>
        <taxon>Sabellida</taxon>
        <taxon>Oweniida</taxon>
        <taxon>Oweniidae</taxon>
        <taxon>Owenia</taxon>
    </lineage>
</organism>
<dbReference type="GO" id="GO:0004364">
    <property type="term" value="F:glutathione transferase activity"/>
    <property type="evidence" value="ECO:0007669"/>
    <property type="project" value="TreeGrafter"/>
</dbReference>
<name>A0A8J1USY1_OWEFU</name>
<evidence type="ECO:0000256" key="2">
    <source>
        <dbReference type="ARBA" id="ARBA00022490"/>
    </source>
</evidence>
<dbReference type="InterPro" id="IPR040079">
    <property type="entry name" value="Glutathione_S-Trfase"/>
</dbReference>
<dbReference type="OrthoDB" id="4951845at2759"/>
<comment type="subcellular location">
    <subcellularLocation>
        <location evidence="1">Cytoplasm</location>
    </subcellularLocation>
</comment>
<dbReference type="InterPro" id="IPR004046">
    <property type="entry name" value="GST_C"/>
</dbReference>
<dbReference type="Pfam" id="PF00043">
    <property type="entry name" value="GST_C"/>
    <property type="match status" value="1"/>
</dbReference>
<dbReference type="SUPFAM" id="SSF52833">
    <property type="entry name" value="Thioredoxin-like"/>
    <property type="match status" value="1"/>
</dbReference>
<accession>A0A8J1USY1</accession>
<dbReference type="InterPro" id="IPR036249">
    <property type="entry name" value="Thioredoxin-like_sf"/>
</dbReference>
<keyword evidence="4" id="KW-1185">Reference proteome</keyword>
<comment type="caution">
    <text evidence="3">The sequence shown here is derived from an EMBL/GenBank/DDBJ whole genome shotgun (WGS) entry which is preliminary data.</text>
</comment>
<dbReference type="PROSITE" id="PS50405">
    <property type="entry name" value="GST_CTER"/>
    <property type="match status" value="1"/>
</dbReference>
<dbReference type="SUPFAM" id="SSF47616">
    <property type="entry name" value="GST C-terminal domain-like"/>
    <property type="match status" value="1"/>
</dbReference>
<gene>
    <name evidence="3" type="ORF">OFUS_LOCUS7159</name>
</gene>
<proteinExistence type="predicted"/>
<dbReference type="EMBL" id="CAIIXF020000003">
    <property type="protein sequence ID" value="CAH1780469.1"/>
    <property type="molecule type" value="Genomic_DNA"/>
</dbReference>
<dbReference type="InterPro" id="IPR036282">
    <property type="entry name" value="Glutathione-S-Trfase_C_sf"/>
</dbReference>
<dbReference type="PANTHER" id="PTHR43917:SF8">
    <property type="entry name" value="GH16740P-RELATED"/>
    <property type="match status" value="1"/>
</dbReference>
<evidence type="ECO:0000256" key="1">
    <source>
        <dbReference type="ARBA" id="ARBA00004496"/>
    </source>
</evidence>
<dbReference type="InterPro" id="IPR010987">
    <property type="entry name" value="Glutathione-S-Trfase_C-like"/>
</dbReference>
<reference evidence="3" key="1">
    <citation type="submission" date="2022-03" db="EMBL/GenBank/DDBJ databases">
        <authorList>
            <person name="Martin C."/>
        </authorList>
    </citation>
    <scope>NUCLEOTIDE SEQUENCE</scope>
</reference>
<dbReference type="GO" id="GO:0006749">
    <property type="term" value="P:glutathione metabolic process"/>
    <property type="evidence" value="ECO:0007669"/>
    <property type="project" value="TreeGrafter"/>
</dbReference>
<dbReference type="InterPro" id="IPR051369">
    <property type="entry name" value="GST_Theta"/>
</dbReference>
<keyword evidence="2" id="KW-0963">Cytoplasm</keyword>
<sequence>MGDDLLKNGPDKPVDLYVVRISPPCRVVWLYLLQNNIPHNLIDVDFTKNEQSAPEFLKKNPHQEVPILVDGEVIVFEGQAILRYLATQYRNLAGYGLTLSQRMLTESIISWANGELHRVVGYRYTYPQFLERFRLPSESANEALVESGIQSLTRHLETLEKRYLDKNKYLTGDKLTVADSYVATILLQVEWTAFKFKIWPKVDEWIKRVKQQEFWDTVHKAHDDFVHELEQANMFD</sequence>
<dbReference type="InterPro" id="IPR004045">
    <property type="entry name" value="Glutathione_S-Trfase_N"/>
</dbReference>
<dbReference type="SFLD" id="SFLDS00019">
    <property type="entry name" value="Glutathione_Transferase_(cytos"/>
    <property type="match status" value="1"/>
</dbReference>
<dbReference type="SFLD" id="SFLDG00358">
    <property type="entry name" value="Main_(cytGST)"/>
    <property type="match status" value="1"/>
</dbReference>
<dbReference type="AlphaFoldDB" id="A0A8J1USY1"/>
<dbReference type="Pfam" id="PF13417">
    <property type="entry name" value="GST_N_3"/>
    <property type="match status" value="1"/>
</dbReference>
<evidence type="ECO:0000313" key="3">
    <source>
        <dbReference type="EMBL" id="CAH1780469.1"/>
    </source>
</evidence>
<evidence type="ECO:0000313" key="4">
    <source>
        <dbReference type="Proteomes" id="UP000749559"/>
    </source>
</evidence>
<dbReference type="Gene3D" id="3.40.30.10">
    <property type="entry name" value="Glutaredoxin"/>
    <property type="match status" value="1"/>
</dbReference>
<dbReference type="GO" id="GO:0005737">
    <property type="term" value="C:cytoplasm"/>
    <property type="evidence" value="ECO:0007669"/>
    <property type="project" value="UniProtKB-SubCell"/>
</dbReference>
<protein>
    <submittedName>
        <fullName evidence="3">Uncharacterized protein</fullName>
    </submittedName>
</protein>
<dbReference type="PANTHER" id="PTHR43917">
    <property type="match status" value="1"/>
</dbReference>
<dbReference type="Proteomes" id="UP000749559">
    <property type="component" value="Unassembled WGS sequence"/>
</dbReference>
<dbReference type="PROSITE" id="PS50404">
    <property type="entry name" value="GST_NTER"/>
    <property type="match status" value="1"/>
</dbReference>
<dbReference type="Gene3D" id="1.20.1050.10">
    <property type="match status" value="1"/>
</dbReference>